<keyword evidence="6" id="KW-0238">DNA-binding</keyword>
<dbReference type="EMBL" id="ML121561">
    <property type="protein sequence ID" value="RPB21308.1"/>
    <property type="molecule type" value="Genomic_DNA"/>
</dbReference>
<evidence type="ECO:0000256" key="1">
    <source>
        <dbReference type="ARBA" id="ARBA00008136"/>
    </source>
</evidence>
<dbReference type="InterPro" id="IPR036590">
    <property type="entry name" value="SRAP-like"/>
</dbReference>
<dbReference type="InParanoid" id="A0A3N4LHX4"/>
<evidence type="ECO:0000256" key="7">
    <source>
        <dbReference type="ARBA" id="ARBA00023239"/>
    </source>
</evidence>
<keyword evidence="10" id="KW-1185">Reference proteome</keyword>
<dbReference type="GO" id="GO:0016829">
    <property type="term" value="F:lyase activity"/>
    <property type="evidence" value="ECO:0007669"/>
    <property type="project" value="UniProtKB-KW"/>
</dbReference>
<dbReference type="GO" id="GO:0106300">
    <property type="term" value="P:protein-DNA covalent cross-linking repair"/>
    <property type="evidence" value="ECO:0007669"/>
    <property type="project" value="InterPro"/>
</dbReference>
<dbReference type="GO" id="GO:0006508">
    <property type="term" value="P:proteolysis"/>
    <property type="evidence" value="ECO:0007669"/>
    <property type="project" value="UniProtKB-KW"/>
</dbReference>
<dbReference type="SUPFAM" id="SSF143081">
    <property type="entry name" value="BB1717-like"/>
    <property type="match status" value="1"/>
</dbReference>
<sequence>MCGRYALVLRPPTLRRRLREYGLPLDSSNEEDPEGIRQSYNIAPGYIEPVYRAIVPRDGDNPGPEDQDEDQGNEKAPQGNQVVYILQGMKWGLVPSWTKYNPDYRSIMKTINCRDDSLLHNSGMWNSMKKKKRCVVLAEGFYEWQKKGKEKIPHYIKRKDGNLMYMAGLWDCVTLPDSDTGQPMRSYTYTIITVPASSQMEFLHDRMPALLTTPEEILTWLDPATTTWTPELQRLLHPFLGTLEIYPVPKEVGKVGNNDKSFVLPRNSEENKSNIKNWFAEKGTKKIAIETEGVEVNADRDEHKDQTEPDEGNEKRHEKNPKREIDESKTKDCVLLPGTEEVPEAKETTVTVSRKRSLAKASPSEEQEVPHSKWQRRAISPIHSLKTVESASKPQHKFRSPTSNNRPAGKGAGNQPSKKKATGGGSMKITNFFPK</sequence>
<dbReference type="PANTHER" id="PTHR13604:SF0">
    <property type="entry name" value="ABASIC SITE PROCESSING PROTEIN HMCES"/>
    <property type="match status" value="1"/>
</dbReference>
<reference evidence="9 10" key="1">
    <citation type="journal article" date="2018" name="Nat. Ecol. Evol.">
        <title>Pezizomycetes genomes reveal the molecular basis of ectomycorrhizal truffle lifestyle.</title>
        <authorList>
            <person name="Murat C."/>
            <person name="Payen T."/>
            <person name="Noel B."/>
            <person name="Kuo A."/>
            <person name="Morin E."/>
            <person name="Chen J."/>
            <person name="Kohler A."/>
            <person name="Krizsan K."/>
            <person name="Balestrini R."/>
            <person name="Da Silva C."/>
            <person name="Montanini B."/>
            <person name="Hainaut M."/>
            <person name="Levati E."/>
            <person name="Barry K.W."/>
            <person name="Belfiori B."/>
            <person name="Cichocki N."/>
            <person name="Clum A."/>
            <person name="Dockter R.B."/>
            <person name="Fauchery L."/>
            <person name="Guy J."/>
            <person name="Iotti M."/>
            <person name="Le Tacon F."/>
            <person name="Lindquist E.A."/>
            <person name="Lipzen A."/>
            <person name="Malagnac F."/>
            <person name="Mello A."/>
            <person name="Molinier V."/>
            <person name="Miyauchi S."/>
            <person name="Poulain J."/>
            <person name="Riccioni C."/>
            <person name="Rubini A."/>
            <person name="Sitrit Y."/>
            <person name="Splivallo R."/>
            <person name="Traeger S."/>
            <person name="Wang M."/>
            <person name="Zifcakova L."/>
            <person name="Wipf D."/>
            <person name="Zambonelli A."/>
            <person name="Paolocci F."/>
            <person name="Nowrousian M."/>
            <person name="Ottonello S."/>
            <person name="Baldrian P."/>
            <person name="Spatafora J.W."/>
            <person name="Henrissat B."/>
            <person name="Nagy L.G."/>
            <person name="Aury J.M."/>
            <person name="Wincker P."/>
            <person name="Grigoriev I.V."/>
            <person name="Bonfante P."/>
            <person name="Martin F.M."/>
        </authorList>
    </citation>
    <scope>NUCLEOTIDE SEQUENCE [LARGE SCALE GENOMIC DNA]</scope>
    <source>
        <strain evidence="9 10">ATCC MYA-4762</strain>
    </source>
</reference>
<dbReference type="OrthoDB" id="2111841at2759"/>
<feature type="region of interest" description="Disordered" evidence="8">
    <location>
        <begin position="54"/>
        <end position="76"/>
    </location>
</feature>
<evidence type="ECO:0000256" key="3">
    <source>
        <dbReference type="ARBA" id="ARBA00022763"/>
    </source>
</evidence>
<feature type="region of interest" description="Disordered" evidence="8">
    <location>
        <begin position="290"/>
        <end position="435"/>
    </location>
</feature>
<keyword evidence="7" id="KW-0456">Lyase</keyword>
<evidence type="ECO:0000313" key="9">
    <source>
        <dbReference type="EMBL" id="RPB21308.1"/>
    </source>
</evidence>
<evidence type="ECO:0000256" key="8">
    <source>
        <dbReference type="SAM" id="MobiDB-lite"/>
    </source>
</evidence>
<name>A0A3N4LHX4_9PEZI</name>
<comment type="similarity">
    <text evidence="1">Belongs to the SOS response-associated peptidase family.</text>
</comment>
<evidence type="ECO:0000256" key="6">
    <source>
        <dbReference type="ARBA" id="ARBA00023125"/>
    </source>
</evidence>
<keyword evidence="5" id="KW-0190">Covalent protein-DNA linkage</keyword>
<accession>A0A3N4LHX4</accession>
<keyword evidence="3" id="KW-0227">DNA damage</keyword>
<dbReference type="Gene3D" id="3.90.1680.10">
    <property type="entry name" value="SOS response associated peptidase-like"/>
    <property type="match status" value="1"/>
</dbReference>
<dbReference type="STRING" id="1051890.A0A3N4LHX4"/>
<dbReference type="Pfam" id="PF02586">
    <property type="entry name" value="SRAP"/>
    <property type="match status" value="1"/>
</dbReference>
<feature type="compositionally biased region" description="Basic and acidic residues" evidence="8">
    <location>
        <begin position="297"/>
        <end position="332"/>
    </location>
</feature>
<dbReference type="PANTHER" id="PTHR13604">
    <property type="entry name" value="DC12-RELATED"/>
    <property type="match status" value="1"/>
</dbReference>
<evidence type="ECO:0000256" key="2">
    <source>
        <dbReference type="ARBA" id="ARBA00022670"/>
    </source>
</evidence>
<dbReference type="InterPro" id="IPR003738">
    <property type="entry name" value="SRAP"/>
</dbReference>
<keyword evidence="2" id="KW-0645">Protease</keyword>
<protein>
    <submittedName>
        <fullName evidence="9">DUF159-domain-containing protein</fullName>
    </submittedName>
</protein>
<dbReference type="FunCoup" id="A0A3N4LHX4">
    <property type="interactions" value="602"/>
</dbReference>
<dbReference type="GO" id="GO:0008233">
    <property type="term" value="F:peptidase activity"/>
    <property type="evidence" value="ECO:0007669"/>
    <property type="project" value="UniProtKB-KW"/>
</dbReference>
<keyword evidence="4" id="KW-0378">Hydrolase</keyword>
<dbReference type="AlphaFoldDB" id="A0A3N4LHX4"/>
<evidence type="ECO:0000313" key="10">
    <source>
        <dbReference type="Proteomes" id="UP000267821"/>
    </source>
</evidence>
<evidence type="ECO:0000256" key="5">
    <source>
        <dbReference type="ARBA" id="ARBA00023124"/>
    </source>
</evidence>
<gene>
    <name evidence="9" type="ORF">L211DRAFT_858502</name>
</gene>
<organism evidence="9 10">
    <name type="scientific">Terfezia boudieri ATCC MYA-4762</name>
    <dbReference type="NCBI Taxonomy" id="1051890"/>
    <lineage>
        <taxon>Eukaryota</taxon>
        <taxon>Fungi</taxon>
        <taxon>Dikarya</taxon>
        <taxon>Ascomycota</taxon>
        <taxon>Pezizomycotina</taxon>
        <taxon>Pezizomycetes</taxon>
        <taxon>Pezizales</taxon>
        <taxon>Pezizaceae</taxon>
        <taxon>Terfezia</taxon>
    </lineage>
</organism>
<proteinExistence type="inferred from homology"/>
<dbReference type="Proteomes" id="UP000267821">
    <property type="component" value="Unassembled WGS sequence"/>
</dbReference>
<dbReference type="GO" id="GO:0003697">
    <property type="term" value="F:single-stranded DNA binding"/>
    <property type="evidence" value="ECO:0007669"/>
    <property type="project" value="InterPro"/>
</dbReference>
<evidence type="ECO:0000256" key="4">
    <source>
        <dbReference type="ARBA" id="ARBA00022801"/>
    </source>
</evidence>